<dbReference type="Gene3D" id="3.40.395.10">
    <property type="entry name" value="Adenoviral Proteinase, Chain A"/>
    <property type="match status" value="1"/>
</dbReference>
<dbReference type="InterPro" id="IPR038765">
    <property type="entry name" value="Papain-like_cys_pep_sf"/>
</dbReference>
<dbReference type="EMBL" id="JROU02000997">
    <property type="protein sequence ID" value="OEH77721.1"/>
    <property type="molecule type" value="Genomic_DNA"/>
</dbReference>
<feature type="transmembrane region" description="Helical" evidence="2">
    <location>
        <begin position="299"/>
        <end position="318"/>
    </location>
</feature>
<organism evidence="3 4">
    <name type="scientific">Cyclospora cayetanensis</name>
    <dbReference type="NCBI Taxonomy" id="88456"/>
    <lineage>
        <taxon>Eukaryota</taxon>
        <taxon>Sar</taxon>
        <taxon>Alveolata</taxon>
        <taxon>Apicomplexa</taxon>
        <taxon>Conoidasida</taxon>
        <taxon>Coccidia</taxon>
        <taxon>Eucoccidiorida</taxon>
        <taxon>Eimeriorina</taxon>
        <taxon>Eimeriidae</taxon>
        <taxon>Cyclospora</taxon>
    </lineage>
</organism>
<reference evidence="3 4" key="1">
    <citation type="journal article" date="2016" name="BMC Genomics">
        <title>Comparative genomics reveals Cyclospora cayetanensis possesses coccidia-like metabolism and invasion components but unique surface antigens.</title>
        <authorList>
            <person name="Liu S."/>
            <person name="Wang L."/>
            <person name="Zheng H."/>
            <person name="Xu Z."/>
            <person name="Roellig D.M."/>
            <person name="Li N."/>
            <person name="Frace M.A."/>
            <person name="Tang K."/>
            <person name="Arrowood M.J."/>
            <person name="Moss D.M."/>
            <person name="Zhang L."/>
            <person name="Feng Y."/>
            <person name="Xiao L."/>
        </authorList>
    </citation>
    <scope>NUCLEOTIDE SEQUENCE [LARGE SCALE GENOMIC DNA]</scope>
    <source>
        <strain evidence="3 4">CHN_HEN01</strain>
    </source>
</reference>
<protein>
    <recommendedName>
        <fullName evidence="5">Ubiquitin-like protease family profile domain-containing protein</fullName>
    </recommendedName>
</protein>
<dbReference type="SUPFAM" id="SSF54001">
    <property type="entry name" value="Cysteine proteinases"/>
    <property type="match status" value="1"/>
</dbReference>
<proteinExistence type="predicted"/>
<feature type="transmembrane region" description="Helical" evidence="2">
    <location>
        <begin position="211"/>
        <end position="228"/>
    </location>
</feature>
<feature type="transmembrane region" description="Helical" evidence="2">
    <location>
        <begin position="157"/>
        <end position="177"/>
    </location>
</feature>
<comment type="caution">
    <text evidence="3">The sequence shown here is derived from an EMBL/GenBank/DDBJ whole genome shotgun (WGS) entry which is preliminary data.</text>
</comment>
<dbReference type="VEuPathDB" id="ToxoDB:LOC113147578"/>
<evidence type="ECO:0000313" key="3">
    <source>
        <dbReference type="EMBL" id="OEH77721.1"/>
    </source>
</evidence>
<dbReference type="InParanoid" id="A0A1D3D2Q3"/>
<feature type="transmembrane region" description="Helical" evidence="2">
    <location>
        <begin position="240"/>
        <end position="260"/>
    </location>
</feature>
<feature type="region of interest" description="Disordered" evidence="1">
    <location>
        <begin position="472"/>
        <end position="599"/>
    </location>
</feature>
<keyword evidence="2" id="KW-0472">Membrane</keyword>
<feature type="transmembrane region" description="Helical" evidence="2">
    <location>
        <begin position="62"/>
        <end position="83"/>
    </location>
</feature>
<sequence length="907" mass="98091">MITPAAEAWRGDVEFTYADPDEVLDPGAFSVAEPLYSVDSELSTESSNKQWSCRLLPCLPPLGLVSASIGLQLGAALLLLAAATNGQRLHGLTPSLLDPELPLIRASFKTRDPRTYAWCLAYAWAWSLIIFVVLAVASAIMAVLLGCCKWARVLRALSIVQSLISLGTALTCCMWLSGYSVSQSSIDNAAVDQFLEPFNYGTLLFAKTHEVILRATGGMTAAAAAAAARASRATCHDTATGAMTTSAALIASWAASFLQIQAALGGMAPPVFGVPAVLLSCACLICLNFGCLERWNNMILTMLFLASAFVATVAWVAAQEVYAINYSTRPHSDSFIVKLLKKLVDIEQWGIALGMEVGVACFAVISATQSVLCIFATTVRPAPSVTPAFLGREGQLPGAFKEEEDHTGPFPSPRYQRPLSASPTESPAPEGLNSVWWVIGQPTTKQEASLWHPEPKQSDKGLQTLEYNPSNIREDPLEEPQNQQLPPTEAAGANGGEDSLEDSQPQGHVATGDGGASGVVLQPETPLDSGPSGVATLGSPDGAGAAQETQPGAWGGADSGDDLQDAQYGDLSDSEESAWSDSPLSDEQAEKEEAAAKLERGAISPSDLEASSLPFSVLVNAVLKINRRYDECSDTRRSITNAEEELMSHVVDRWQEANYAPFTIEGMLVSSQEQQVLLRAEGLTPNLINVYLRALEMLIALQGPLCYEYWLRALMYWVLQVNKTPLHTRRRKRPKLTSLSVEISSKLLSPSMSSEDTGILLEELERQNVLKSQVVILPVTLGPTHYATIVVDIIKGPRAALFLVRWYDPSQSSGAIPIQNTLSVLRAYIQEHGLRFFSLHRSNFVPEPSIVGQFDGRDTGVLTCMIATQMAEGCNPVASSEDMPYFRKQLLLKLDFASRWKRKAVQQ</sequence>
<feature type="compositionally biased region" description="Low complexity" evidence="1">
    <location>
        <begin position="479"/>
        <end position="489"/>
    </location>
</feature>
<dbReference type="VEuPathDB" id="ToxoDB:cyc_04499"/>
<feature type="transmembrane region" description="Helical" evidence="2">
    <location>
        <begin position="272"/>
        <end position="292"/>
    </location>
</feature>
<evidence type="ECO:0000313" key="4">
    <source>
        <dbReference type="Proteomes" id="UP000095192"/>
    </source>
</evidence>
<feature type="region of interest" description="Disordered" evidence="1">
    <location>
        <begin position="400"/>
        <end position="429"/>
    </location>
</feature>
<dbReference type="VEuPathDB" id="ToxoDB:LOC34621025"/>
<evidence type="ECO:0000256" key="1">
    <source>
        <dbReference type="SAM" id="MobiDB-lite"/>
    </source>
</evidence>
<accession>A0A1D3D2Q3</accession>
<keyword evidence="4" id="KW-1185">Reference proteome</keyword>
<feature type="transmembrane region" description="Helical" evidence="2">
    <location>
        <begin position="123"/>
        <end position="145"/>
    </location>
</feature>
<name>A0A1D3D2Q3_9EIME</name>
<keyword evidence="2" id="KW-0812">Transmembrane</keyword>
<keyword evidence="2" id="KW-1133">Transmembrane helix</keyword>
<gene>
    <name evidence="3" type="ORF">cyc_04499</name>
</gene>
<dbReference type="Proteomes" id="UP000095192">
    <property type="component" value="Unassembled WGS sequence"/>
</dbReference>
<dbReference type="AlphaFoldDB" id="A0A1D3D2Q3"/>
<evidence type="ECO:0000256" key="2">
    <source>
        <dbReference type="SAM" id="Phobius"/>
    </source>
</evidence>
<evidence type="ECO:0008006" key="5">
    <source>
        <dbReference type="Google" id="ProtNLM"/>
    </source>
</evidence>